<dbReference type="Gene3D" id="1.25.40.10">
    <property type="entry name" value="Tetratricopeptide repeat domain"/>
    <property type="match status" value="1"/>
</dbReference>
<dbReference type="SUPFAM" id="SSF48452">
    <property type="entry name" value="TPR-like"/>
    <property type="match status" value="1"/>
</dbReference>
<dbReference type="SMART" id="SM00028">
    <property type="entry name" value="TPR"/>
    <property type="match status" value="3"/>
</dbReference>
<dbReference type="OrthoDB" id="1525165at2"/>
<feature type="compositionally biased region" description="Basic and acidic residues" evidence="4">
    <location>
        <begin position="174"/>
        <end position="196"/>
    </location>
</feature>
<dbReference type="InterPro" id="IPR051685">
    <property type="entry name" value="Ycf3/AcsC/BcsC/TPR_MFPF"/>
</dbReference>
<evidence type="ECO:0000313" key="5">
    <source>
        <dbReference type="EMBL" id="OQP67888.1"/>
    </source>
</evidence>
<keyword evidence="2 3" id="KW-0802">TPR repeat</keyword>
<dbReference type="PANTHER" id="PTHR44943:SF8">
    <property type="entry name" value="TPR REPEAT-CONTAINING PROTEIN MJ0263"/>
    <property type="match status" value="1"/>
</dbReference>
<dbReference type="PROSITE" id="PS50005">
    <property type="entry name" value="TPR"/>
    <property type="match status" value="2"/>
</dbReference>
<protein>
    <submittedName>
        <fullName evidence="5">Uncharacterized protein</fullName>
    </submittedName>
</protein>
<reference evidence="6" key="1">
    <citation type="submission" date="2016-04" db="EMBL/GenBank/DDBJ databases">
        <authorList>
            <person name="Chen L."/>
            <person name="Zhuang W."/>
            <person name="Wang G."/>
        </authorList>
    </citation>
    <scope>NUCLEOTIDE SEQUENCE [LARGE SCALE GENOMIC DNA]</scope>
    <source>
        <strain evidence="6">208</strain>
    </source>
</reference>
<dbReference type="STRING" id="550983.A4R26_10325"/>
<evidence type="ECO:0000256" key="2">
    <source>
        <dbReference type="ARBA" id="ARBA00022803"/>
    </source>
</evidence>
<dbReference type="PANTHER" id="PTHR44943">
    <property type="entry name" value="CELLULOSE SYNTHASE OPERON PROTEIN C"/>
    <property type="match status" value="1"/>
</dbReference>
<keyword evidence="6" id="KW-1185">Reference proteome</keyword>
<feature type="compositionally biased region" description="Low complexity" evidence="4">
    <location>
        <begin position="151"/>
        <end position="173"/>
    </location>
</feature>
<keyword evidence="1" id="KW-0677">Repeat</keyword>
<feature type="repeat" description="TPR" evidence="3">
    <location>
        <begin position="30"/>
        <end position="63"/>
    </location>
</feature>
<dbReference type="InterPro" id="IPR019734">
    <property type="entry name" value="TPR_rpt"/>
</dbReference>
<gene>
    <name evidence="5" type="ORF">A4R26_10325</name>
</gene>
<name>A0A1V9GBP5_9BACT</name>
<proteinExistence type="predicted"/>
<dbReference type="Pfam" id="PF14559">
    <property type="entry name" value="TPR_19"/>
    <property type="match status" value="1"/>
</dbReference>
<feature type="region of interest" description="Disordered" evidence="4">
    <location>
        <begin position="149"/>
        <end position="213"/>
    </location>
</feature>
<organism evidence="5 6">
    <name type="scientific">Niastella populi</name>
    <dbReference type="NCBI Taxonomy" id="550983"/>
    <lineage>
        <taxon>Bacteria</taxon>
        <taxon>Pseudomonadati</taxon>
        <taxon>Bacteroidota</taxon>
        <taxon>Chitinophagia</taxon>
        <taxon>Chitinophagales</taxon>
        <taxon>Chitinophagaceae</taxon>
        <taxon>Niastella</taxon>
    </lineage>
</organism>
<dbReference type="AlphaFoldDB" id="A0A1V9GBP5"/>
<dbReference type="InterPro" id="IPR011990">
    <property type="entry name" value="TPR-like_helical_dom_sf"/>
</dbReference>
<dbReference type="Proteomes" id="UP000192276">
    <property type="component" value="Unassembled WGS sequence"/>
</dbReference>
<evidence type="ECO:0000256" key="1">
    <source>
        <dbReference type="ARBA" id="ARBA00022737"/>
    </source>
</evidence>
<accession>A0A1V9GBP5</accession>
<evidence type="ECO:0000256" key="3">
    <source>
        <dbReference type="PROSITE-ProRule" id="PRU00339"/>
    </source>
</evidence>
<comment type="caution">
    <text evidence="5">The sequence shown here is derived from an EMBL/GenBank/DDBJ whole genome shotgun (WGS) entry which is preliminary data.</text>
</comment>
<dbReference type="RefSeq" id="WP_081159659.1">
    <property type="nucleotide sequence ID" value="NZ_LWBP01000002.1"/>
</dbReference>
<sequence>MESSVTNPINILWLMPLFLALPAVVKAQDENAAIREGNKLYHERQFDKALPAYQKAIEQNPQSSTARLNLANARYRTGNLPDAEKSFDELIEKTNDRNYKVKGYYNKGVTLTKQKKLQESIDAYKQTLKLDPTDEDARFNLQKALTELKRQNQGKQQKQPQQKQQQKKQPQQNKLDKRKIEQYLKSLEQKEQEVQRKIQQNRSRSVTQPEKDW</sequence>
<evidence type="ECO:0000256" key="4">
    <source>
        <dbReference type="SAM" id="MobiDB-lite"/>
    </source>
</evidence>
<feature type="compositionally biased region" description="Polar residues" evidence="4">
    <location>
        <begin position="197"/>
        <end position="213"/>
    </location>
</feature>
<feature type="repeat" description="TPR" evidence="3">
    <location>
        <begin position="101"/>
        <end position="134"/>
    </location>
</feature>
<dbReference type="EMBL" id="LWBP01000002">
    <property type="protein sequence ID" value="OQP67888.1"/>
    <property type="molecule type" value="Genomic_DNA"/>
</dbReference>
<dbReference type="Pfam" id="PF00515">
    <property type="entry name" value="TPR_1"/>
    <property type="match status" value="1"/>
</dbReference>
<evidence type="ECO:0000313" key="6">
    <source>
        <dbReference type="Proteomes" id="UP000192276"/>
    </source>
</evidence>